<dbReference type="PANTHER" id="PTHR31996">
    <property type="entry name" value="COILED-COIL DOMAIN-CONTAINING PROTEIN 115"/>
    <property type="match status" value="1"/>
</dbReference>
<sequence length="175" mass="20250">MSGNNDDQYITLLEMMSTYDMLLEQLQKSISEGFIDLGRANFHNKDSLRGRYGSDYYDESYEGLIEARIKDDGSFCIFKKENETITNNDENKSDDDEGKEGIKLRRKKVIHQETKERSSKIKDPIRMFGAGLSIPSSLRQSQKNFKNSVSVIFDLVNCRNNLLENIKKINENMEQ</sequence>
<dbReference type="InterPro" id="IPR040357">
    <property type="entry name" value="Vma22/CCDC115"/>
</dbReference>
<evidence type="ECO:0000256" key="1">
    <source>
        <dbReference type="ARBA" id="ARBA00093634"/>
    </source>
</evidence>
<organism evidence="2 3">
    <name type="scientific">Maudiozyma barnettii</name>
    <dbReference type="NCBI Taxonomy" id="61262"/>
    <lineage>
        <taxon>Eukaryota</taxon>
        <taxon>Fungi</taxon>
        <taxon>Dikarya</taxon>
        <taxon>Ascomycota</taxon>
        <taxon>Saccharomycotina</taxon>
        <taxon>Saccharomycetes</taxon>
        <taxon>Saccharomycetales</taxon>
        <taxon>Saccharomycetaceae</taxon>
        <taxon>Maudiozyma</taxon>
    </lineage>
</organism>
<dbReference type="Proteomes" id="UP000644660">
    <property type="component" value="Unassembled WGS sequence"/>
</dbReference>
<dbReference type="RefSeq" id="XP_041404400.1">
    <property type="nucleotide sequence ID" value="XM_041548466.1"/>
</dbReference>
<reference evidence="2 3" key="1">
    <citation type="submission" date="2020-05" db="EMBL/GenBank/DDBJ databases">
        <authorList>
            <person name="Casaregola S."/>
            <person name="Devillers H."/>
            <person name="Grondin C."/>
        </authorList>
    </citation>
    <scope>NUCLEOTIDE SEQUENCE [LARGE SCALE GENOMIC DNA]</scope>
    <source>
        <strain evidence="2 3">CLIB 1767</strain>
    </source>
</reference>
<dbReference type="PANTHER" id="PTHR31996:SF2">
    <property type="entry name" value="COILED-COIL DOMAIN-CONTAINING PROTEIN 115"/>
    <property type="match status" value="1"/>
</dbReference>
<dbReference type="EMBL" id="CAEFZW010000001">
    <property type="protein sequence ID" value="CAB4252362.1"/>
    <property type="molecule type" value="Genomic_DNA"/>
</dbReference>
<protein>
    <recommendedName>
        <fullName evidence="1">Vacuolar ATPase assembly protein VMA22</fullName>
    </recommendedName>
</protein>
<evidence type="ECO:0000313" key="3">
    <source>
        <dbReference type="Proteomes" id="UP000644660"/>
    </source>
</evidence>
<dbReference type="OrthoDB" id="4044452at2759"/>
<dbReference type="Pfam" id="PF21730">
    <property type="entry name" value="Vma22_CCDC115"/>
    <property type="match status" value="1"/>
</dbReference>
<dbReference type="AlphaFoldDB" id="A0A8H2VBR2"/>
<dbReference type="GeneID" id="64855487"/>
<keyword evidence="3" id="KW-1185">Reference proteome</keyword>
<proteinExistence type="predicted"/>
<dbReference type="GO" id="GO:1990871">
    <property type="term" value="C:Vma12-Vma22 assembly complex"/>
    <property type="evidence" value="ECO:0007669"/>
    <property type="project" value="TreeGrafter"/>
</dbReference>
<dbReference type="GO" id="GO:0070072">
    <property type="term" value="P:vacuolar proton-transporting V-type ATPase complex assembly"/>
    <property type="evidence" value="ECO:0007669"/>
    <property type="project" value="InterPro"/>
</dbReference>
<gene>
    <name evidence="2" type="ORF">KABA2_01S11902</name>
</gene>
<evidence type="ECO:0000313" key="2">
    <source>
        <dbReference type="EMBL" id="CAB4252362.1"/>
    </source>
</evidence>
<comment type="caution">
    <text evidence="2">The sequence shown here is derived from an EMBL/GenBank/DDBJ whole genome shotgun (WGS) entry which is preliminary data.</text>
</comment>
<name>A0A8H2VBR2_9SACH</name>
<dbReference type="GO" id="GO:0051082">
    <property type="term" value="F:unfolded protein binding"/>
    <property type="evidence" value="ECO:0007669"/>
    <property type="project" value="TreeGrafter"/>
</dbReference>
<accession>A0A8H2VBR2</accession>